<dbReference type="Proteomes" id="UP000035425">
    <property type="component" value="Unassembled WGS sequence"/>
</dbReference>
<comment type="caution">
    <text evidence="2">The sequence shown here is derived from an EMBL/GenBank/DDBJ whole genome shotgun (WGS) entry which is preliminary data.</text>
</comment>
<evidence type="ECO:0000313" key="3">
    <source>
        <dbReference type="Proteomes" id="UP000035425"/>
    </source>
</evidence>
<keyword evidence="3" id="KW-1185">Reference proteome</keyword>
<sequence length="77" mass="8493">MADVLVRDVPDGVLAELDAAAARAGISRVEYLRRMLAAEAERASRDARPPLGREDWVQLNELISDLADEDVMRGAWS</sequence>
<organism evidence="2 3">
    <name type="scientific">Protofrankia coriariae</name>
    <dbReference type="NCBI Taxonomy" id="1562887"/>
    <lineage>
        <taxon>Bacteria</taxon>
        <taxon>Bacillati</taxon>
        <taxon>Actinomycetota</taxon>
        <taxon>Actinomycetes</taxon>
        <taxon>Frankiales</taxon>
        <taxon>Frankiaceae</taxon>
        <taxon>Protofrankia</taxon>
    </lineage>
</organism>
<evidence type="ECO:0000313" key="2">
    <source>
        <dbReference type="EMBL" id="KLL10277.1"/>
    </source>
</evidence>
<gene>
    <name evidence="2" type="ORF">FrCorBMG51_19025</name>
</gene>
<name>A0ABR5F0L6_9ACTN</name>
<dbReference type="InterPro" id="IPR013321">
    <property type="entry name" value="Arc_rbn_hlx_hlx"/>
</dbReference>
<feature type="domain" description="Antitoxin FitA-like ribbon-helix-helix" evidence="1">
    <location>
        <begin position="2"/>
        <end position="39"/>
    </location>
</feature>
<dbReference type="InterPro" id="IPR053853">
    <property type="entry name" value="FitA-like_RHH"/>
</dbReference>
<dbReference type="RefSeq" id="WP_047224400.1">
    <property type="nucleotide sequence ID" value="NZ_JWIO01000037.1"/>
</dbReference>
<evidence type="ECO:0000259" key="1">
    <source>
        <dbReference type="Pfam" id="PF22513"/>
    </source>
</evidence>
<dbReference type="Pfam" id="PF22513">
    <property type="entry name" value="FitA-like_RHH"/>
    <property type="match status" value="1"/>
</dbReference>
<dbReference type="SUPFAM" id="SSF47598">
    <property type="entry name" value="Ribbon-helix-helix"/>
    <property type="match status" value="1"/>
</dbReference>
<dbReference type="Gene3D" id="1.10.1220.10">
    <property type="entry name" value="Met repressor-like"/>
    <property type="match status" value="1"/>
</dbReference>
<dbReference type="InterPro" id="IPR010985">
    <property type="entry name" value="Ribbon_hlx_hlx"/>
</dbReference>
<reference evidence="2 3" key="1">
    <citation type="submission" date="2014-12" db="EMBL/GenBank/DDBJ databases">
        <title>Frankia sp. BMG5.1 draft genome.</title>
        <authorList>
            <person name="Gtari M."/>
            <person name="Ghodhbane-Gtari F."/>
            <person name="Nouioui I."/>
            <person name="Ktari A."/>
            <person name="Hezbri K."/>
            <person name="Mimouni W."/>
            <person name="Sbissi I."/>
            <person name="Ayari A."/>
            <person name="Yamanaka T."/>
            <person name="Normand P."/>
            <person name="Tisa L.S."/>
            <person name="Boudabous A."/>
        </authorList>
    </citation>
    <scope>NUCLEOTIDE SEQUENCE [LARGE SCALE GENOMIC DNA]</scope>
    <source>
        <strain evidence="2 3">BMG5.1</strain>
    </source>
</reference>
<accession>A0ABR5F0L6</accession>
<dbReference type="EMBL" id="JWIO01000037">
    <property type="protein sequence ID" value="KLL10277.1"/>
    <property type="molecule type" value="Genomic_DNA"/>
</dbReference>
<proteinExistence type="predicted"/>
<protein>
    <recommendedName>
        <fullName evidence="1">Antitoxin FitA-like ribbon-helix-helix domain-containing protein</fullName>
    </recommendedName>
</protein>